<dbReference type="Pfam" id="PF02779">
    <property type="entry name" value="Transket_pyr"/>
    <property type="match status" value="1"/>
</dbReference>
<dbReference type="InterPro" id="IPR005475">
    <property type="entry name" value="Transketolase-like_Pyr-bd"/>
</dbReference>
<dbReference type="PANTHER" id="PTHR42980">
    <property type="entry name" value="2-OXOISOVALERATE DEHYDROGENASE SUBUNIT BETA-RELATED"/>
    <property type="match status" value="1"/>
</dbReference>
<keyword evidence="4" id="KW-0560">Oxidoreductase</keyword>
<comment type="caution">
    <text evidence="7">The sequence shown here is derived from an EMBL/GenBank/DDBJ whole genome shotgun (WGS) entry which is preliminary data.</text>
</comment>
<keyword evidence="8" id="KW-1185">Reference proteome</keyword>
<proteinExistence type="predicted"/>
<dbReference type="EMBL" id="AAOF01000003">
    <property type="protein sequence ID" value="EAR22411.1"/>
    <property type="molecule type" value="Genomic_DNA"/>
</dbReference>
<name>A4BPB0_9GAMM</name>
<evidence type="ECO:0000313" key="8">
    <source>
        <dbReference type="Proteomes" id="UP000003374"/>
    </source>
</evidence>
<dbReference type="Gene3D" id="3.40.50.970">
    <property type="match status" value="2"/>
</dbReference>
<evidence type="ECO:0000313" key="7">
    <source>
        <dbReference type="EMBL" id="EAR22411.1"/>
    </source>
</evidence>
<evidence type="ECO:0000256" key="5">
    <source>
        <dbReference type="ARBA" id="ARBA00023052"/>
    </source>
</evidence>
<dbReference type="InterPro" id="IPR009014">
    <property type="entry name" value="Transketo_C/PFOR_II"/>
</dbReference>
<evidence type="ECO:0000256" key="1">
    <source>
        <dbReference type="ARBA" id="ARBA00001964"/>
    </source>
</evidence>
<dbReference type="EC" id="1.2.4.4" evidence="3"/>
<dbReference type="GO" id="GO:0009083">
    <property type="term" value="P:branched-chain amino acid catabolic process"/>
    <property type="evidence" value="ECO:0007669"/>
    <property type="project" value="TreeGrafter"/>
</dbReference>
<keyword evidence="5" id="KW-0786">Thiamine pyrophosphate</keyword>
<reference evidence="7 8" key="1">
    <citation type="submission" date="2006-02" db="EMBL/GenBank/DDBJ databases">
        <authorList>
            <person name="Waterbury J."/>
            <person name="Ferriera S."/>
            <person name="Johnson J."/>
            <person name="Kravitz S."/>
            <person name="Halpern A."/>
            <person name="Remington K."/>
            <person name="Beeson K."/>
            <person name="Tran B."/>
            <person name="Rogers Y.-H."/>
            <person name="Friedman R."/>
            <person name="Venter J.C."/>
        </authorList>
    </citation>
    <scope>NUCLEOTIDE SEQUENCE [LARGE SCALE GENOMIC DNA]</scope>
    <source>
        <strain evidence="7 8">Nb-231</strain>
    </source>
</reference>
<dbReference type="SUPFAM" id="SSF52922">
    <property type="entry name" value="TK C-terminal domain-like"/>
    <property type="match status" value="1"/>
</dbReference>
<dbReference type="STRING" id="314278.NB231_11764"/>
<dbReference type="PANTHER" id="PTHR42980:SF1">
    <property type="entry name" value="2-OXOISOVALERATE DEHYDROGENASE SUBUNIT BETA, MITOCHONDRIAL"/>
    <property type="match status" value="1"/>
</dbReference>
<dbReference type="Pfam" id="PF02780">
    <property type="entry name" value="Transketolase_C"/>
    <property type="match status" value="1"/>
</dbReference>
<dbReference type="InterPro" id="IPR001017">
    <property type="entry name" value="DH_E1"/>
</dbReference>
<dbReference type="GO" id="GO:0003863">
    <property type="term" value="F:branched-chain 2-oxo acid dehydrogenase activity"/>
    <property type="evidence" value="ECO:0007669"/>
    <property type="project" value="UniProtKB-EC"/>
</dbReference>
<dbReference type="AlphaFoldDB" id="A4BPB0"/>
<comment type="function">
    <text evidence="2">E1 component of the 2-oxoglutarate dehydrogenase (OGDH) complex which catalyzes the decarboxylation of 2-oxoglutarate, the first step in the conversion of 2-oxoglutarate to succinyl-CoA and CO(2).</text>
</comment>
<evidence type="ECO:0000259" key="6">
    <source>
        <dbReference type="SMART" id="SM00861"/>
    </source>
</evidence>
<feature type="domain" description="Transketolase-like pyrimidine-binding" evidence="6">
    <location>
        <begin position="423"/>
        <end position="604"/>
    </location>
</feature>
<evidence type="ECO:0000256" key="3">
    <source>
        <dbReference type="ARBA" id="ARBA00012277"/>
    </source>
</evidence>
<dbReference type="SUPFAM" id="SSF52518">
    <property type="entry name" value="Thiamin diphosphate-binding fold (THDP-binding)"/>
    <property type="match status" value="2"/>
</dbReference>
<dbReference type="RefSeq" id="WP_005002738.1">
    <property type="nucleotide sequence ID" value="NZ_CH672427.1"/>
</dbReference>
<dbReference type="eggNOG" id="COG0022">
    <property type="taxonomic scope" value="Bacteria"/>
</dbReference>
<organism evidence="7 8">
    <name type="scientific">Nitrococcus mobilis Nb-231</name>
    <dbReference type="NCBI Taxonomy" id="314278"/>
    <lineage>
        <taxon>Bacteria</taxon>
        <taxon>Pseudomonadati</taxon>
        <taxon>Pseudomonadota</taxon>
        <taxon>Gammaproteobacteria</taxon>
        <taxon>Chromatiales</taxon>
        <taxon>Ectothiorhodospiraceae</taxon>
        <taxon>Nitrococcus</taxon>
    </lineage>
</organism>
<dbReference type="OrthoDB" id="9780894at2"/>
<accession>A4BPB0</accession>
<gene>
    <name evidence="7" type="ORF">NB231_11764</name>
</gene>
<dbReference type="InterPro" id="IPR029061">
    <property type="entry name" value="THDP-binding"/>
</dbReference>
<dbReference type="Pfam" id="PF00676">
    <property type="entry name" value="E1_dh"/>
    <property type="match status" value="1"/>
</dbReference>
<dbReference type="HOGENOM" id="CLU_012907_2_1_6"/>
<dbReference type="SMART" id="SM00861">
    <property type="entry name" value="Transket_pyr"/>
    <property type="match status" value="1"/>
</dbReference>
<dbReference type="eggNOG" id="COG1071">
    <property type="taxonomic scope" value="Bacteria"/>
</dbReference>
<dbReference type="Gene3D" id="3.40.50.920">
    <property type="match status" value="1"/>
</dbReference>
<sequence>MISKDPRPTRGKHTAHTINRAAIVDQNFLRLLQTWDELLAGRAALTEPIRSGSTLSGAAFLELFESQVLSRHLDFEARAMRARNEGFYTIGSAGHEGNAVLGRLTRHTDPAFLHYRSGAFMMERARKLPHIDPVYDAALSLAASAADPISGGRHKVWGSKPLWVLPQTSTIGSQLPKAVGMAIAIALARRSGTGLPIPPDAIIVCSFGDASVDHAATQAGFNAAAWTTHQHLPCPILLVCEDNGLGISLRPPAGWIEASLRGRPGIRYFTGDGLDLVAAHAVAAAAVEYVRRTRQPAFLHLHMQRLLGHAGSDLEDKYRSLAQIEAGEAQDPLLHSARTALRAGLLSVTQILDRYQMARQRVRKAASRAARTPKLEHRTQIMRPLAPYDAAAVNTEARRVDYQTEPQRAFGGSGGLPERQPPRHLAVQLNRALHELLVKYPQAIVFGEDVAQKGGVYTVTAGLYETFKGHRVFNTLIDETAVLGLAQGAAYLGLLPIPEIQYLAYFHNACDQIRGEAASLQFFSNGQYANPLLMRIAAFAYQKGFGGHFHNDNSIAALRDIPGLIIACPARGDDAVQMLRTCAALNTVNGRVVAFLEPIALYMTKDLYQPNDGKWLFPYPAPGRAIPLGSARVYHARAHELLIITYGNGVWLSLRAARRLRRESGARIRIVDLRWLKPLNRMLIARHARSIGRVLVVDEGRRTGALSEEIVTAIVETCGRSIQIRRVVGEDSYIPLGKAAQQVLPNEEQIIAAARSMLAATSDR</sequence>
<dbReference type="GO" id="GO:0007584">
    <property type="term" value="P:response to nutrient"/>
    <property type="evidence" value="ECO:0007669"/>
    <property type="project" value="TreeGrafter"/>
</dbReference>
<dbReference type="InterPro" id="IPR033248">
    <property type="entry name" value="Transketolase_C"/>
</dbReference>
<comment type="cofactor">
    <cofactor evidence="1">
        <name>thiamine diphosphate</name>
        <dbReference type="ChEBI" id="CHEBI:58937"/>
    </cofactor>
</comment>
<evidence type="ECO:0000256" key="2">
    <source>
        <dbReference type="ARBA" id="ARBA00003906"/>
    </source>
</evidence>
<dbReference type="Proteomes" id="UP000003374">
    <property type="component" value="Unassembled WGS sequence"/>
</dbReference>
<protein>
    <recommendedName>
        <fullName evidence="3">3-methyl-2-oxobutanoate dehydrogenase (2-methylpropanoyl-transferring)</fullName>
        <ecNumber evidence="3">1.2.4.4</ecNumber>
    </recommendedName>
</protein>
<evidence type="ECO:0000256" key="4">
    <source>
        <dbReference type="ARBA" id="ARBA00023002"/>
    </source>
</evidence>